<name>A0A369CKK4_9GAMM</name>
<accession>A0A369CKK4</accession>
<comment type="similarity">
    <text evidence="1 2">Belongs to the fructosamine kinase family.</text>
</comment>
<organism evidence="3 4">
    <name type="scientific">Thioalbus denitrificans</name>
    <dbReference type="NCBI Taxonomy" id="547122"/>
    <lineage>
        <taxon>Bacteria</taxon>
        <taxon>Pseudomonadati</taxon>
        <taxon>Pseudomonadota</taxon>
        <taxon>Gammaproteobacteria</taxon>
        <taxon>Chromatiales</taxon>
        <taxon>Ectothiorhodospiraceae</taxon>
        <taxon>Thioalbus</taxon>
    </lineage>
</organism>
<dbReference type="PIRSF" id="PIRSF006221">
    <property type="entry name" value="Ketosamine-3-kinase"/>
    <property type="match status" value="1"/>
</dbReference>
<dbReference type="OrthoDB" id="5291879at2"/>
<evidence type="ECO:0000256" key="1">
    <source>
        <dbReference type="ARBA" id="ARBA00009460"/>
    </source>
</evidence>
<dbReference type="AlphaFoldDB" id="A0A369CKK4"/>
<reference evidence="3 4" key="1">
    <citation type="submission" date="2018-07" db="EMBL/GenBank/DDBJ databases">
        <title>Genomic Encyclopedia of Type Strains, Phase IV (KMG-IV): sequencing the most valuable type-strain genomes for metagenomic binning, comparative biology and taxonomic classification.</title>
        <authorList>
            <person name="Goeker M."/>
        </authorList>
    </citation>
    <scope>NUCLEOTIDE SEQUENCE [LARGE SCALE GENOMIC DNA]</scope>
    <source>
        <strain evidence="3 4">DSM 26407</strain>
    </source>
</reference>
<evidence type="ECO:0000313" key="3">
    <source>
        <dbReference type="EMBL" id="RCX32967.1"/>
    </source>
</evidence>
<dbReference type="Gene3D" id="3.30.200.20">
    <property type="entry name" value="Phosphorylase Kinase, domain 1"/>
    <property type="match status" value="1"/>
</dbReference>
<dbReference type="GO" id="GO:0016301">
    <property type="term" value="F:kinase activity"/>
    <property type="evidence" value="ECO:0007669"/>
    <property type="project" value="UniProtKB-UniRule"/>
</dbReference>
<dbReference type="InterPro" id="IPR011009">
    <property type="entry name" value="Kinase-like_dom_sf"/>
</dbReference>
<keyword evidence="2" id="KW-0808">Transferase</keyword>
<keyword evidence="4" id="KW-1185">Reference proteome</keyword>
<dbReference type="PANTHER" id="PTHR12149:SF8">
    <property type="entry name" value="PROTEIN-RIBULOSAMINE 3-KINASE"/>
    <property type="match status" value="1"/>
</dbReference>
<protein>
    <submittedName>
        <fullName evidence="3">Fructosamine-3-kinase</fullName>
    </submittedName>
</protein>
<dbReference type="Pfam" id="PF03881">
    <property type="entry name" value="Fructosamin_kin"/>
    <property type="match status" value="1"/>
</dbReference>
<dbReference type="SUPFAM" id="SSF56112">
    <property type="entry name" value="Protein kinase-like (PK-like)"/>
    <property type="match status" value="1"/>
</dbReference>
<dbReference type="Gene3D" id="3.90.1200.10">
    <property type="match status" value="1"/>
</dbReference>
<evidence type="ECO:0000313" key="4">
    <source>
        <dbReference type="Proteomes" id="UP000252707"/>
    </source>
</evidence>
<comment type="caution">
    <text evidence="3">The sequence shown here is derived from an EMBL/GenBank/DDBJ whole genome shotgun (WGS) entry which is preliminary data.</text>
</comment>
<evidence type="ECO:0000256" key="2">
    <source>
        <dbReference type="PIRNR" id="PIRNR006221"/>
    </source>
</evidence>
<dbReference type="PANTHER" id="PTHR12149">
    <property type="entry name" value="FRUCTOSAMINE 3 KINASE-RELATED PROTEIN"/>
    <property type="match status" value="1"/>
</dbReference>
<dbReference type="Proteomes" id="UP000252707">
    <property type="component" value="Unassembled WGS sequence"/>
</dbReference>
<proteinExistence type="inferred from homology"/>
<dbReference type="EMBL" id="QPJY01000001">
    <property type="protein sequence ID" value="RCX32967.1"/>
    <property type="molecule type" value="Genomic_DNA"/>
</dbReference>
<dbReference type="InterPro" id="IPR016477">
    <property type="entry name" value="Fructo-/Ketosamine-3-kinase"/>
</dbReference>
<gene>
    <name evidence="3" type="ORF">DFQ59_101265</name>
</gene>
<dbReference type="RefSeq" id="WP_114277860.1">
    <property type="nucleotide sequence ID" value="NZ_QPJY01000001.1"/>
</dbReference>
<keyword evidence="2 3" id="KW-0418">Kinase</keyword>
<sequence>MTLWNGIEQRIAAATGSAFTGAERAPVGGGCINRAYRLEGGGRRFFVKLNDADRLEMFEAEAAGLAELAAAGAVRVPRPICLGAESGQSFLVLEYLELHGDGAAAEERLGRELAALHRVTRPRYGWARDNTIGATPQPNGEADDWTGFWRERRIGFQLELAARHGHGGELQRKGRALLERLDLLLDGHVPPASLLHGDLWGGNWSVDASGRPVLFDPAVYFGDRETDLAMTALFGGFGPRFYGAYAEAWPLEPGYGERRALYNLYHVLNHLNLFGGGYLGQALALLDRLLRRAA</sequence>